<comment type="caution">
    <text evidence="1">The sequence shown here is derived from an EMBL/GenBank/DDBJ whole genome shotgun (WGS) entry which is preliminary data.</text>
</comment>
<dbReference type="AlphaFoldDB" id="A0AAV5VMC6"/>
<sequence>RFLTLLVPFYYSPDTMKFYCVFLLPALTTPLRYSPFIKQLDTAGANSTSFFVKVFCQANPAIHRKLSYLKRWDTKFALVDELTSRHLLSQLRNDICSTDFMLSKCLCNTDTVKMVCLIQYYREVFEEFGDHVNFGCSSSTPLFSFLQLAPLLALWLLI</sequence>
<accession>A0AAV5VMC6</accession>
<dbReference type="EMBL" id="BTSY01000003">
    <property type="protein sequence ID" value="GMT20761.1"/>
    <property type="molecule type" value="Genomic_DNA"/>
</dbReference>
<dbReference type="Proteomes" id="UP001432322">
    <property type="component" value="Unassembled WGS sequence"/>
</dbReference>
<reference evidence="1" key="1">
    <citation type="submission" date="2023-10" db="EMBL/GenBank/DDBJ databases">
        <title>Genome assembly of Pristionchus species.</title>
        <authorList>
            <person name="Yoshida K."/>
            <person name="Sommer R.J."/>
        </authorList>
    </citation>
    <scope>NUCLEOTIDE SEQUENCE</scope>
    <source>
        <strain evidence="1">RS5133</strain>
    </source>
</reference>
<evidence type="ECO:0000313" key="2">
    <source>
        <dbReference type="Proteomes" id="UP001432322"/>
    </source>
</evidence>
<organism evidence="1 2">
    <name type="scientific">Pristionchus fissidentatus</name>
    <dbReference type="NCBI Taxonomy" id="1538716"/>
    <lineage>
        <taxon>Eukaryota</taxon>
        <taxon>Metazoa</taxon>
        <taxon>Ecdysozoa</taxon>
        <taxon>Nematoda</taxon>
        <taxon>Chromadorea</taxon>
        <taxon>Rhabditida</taxon>
        <taxon>Rhabditina</taxon>
        <taxon>Diplogasteromorpha</taxon>
        <taxon>Diplogasteroidea</taxon>
        <taxon>Neodiplogasteridae</taxon>
        <taxon>Pristionchus</taxon>
    </lineage>
</organism>
<feature type="non-terminal residue" evidence="1">
    <location>
        <position position="1"/>
    </location>
</feature>
<proteinExistence type="predicted"/>
<evidence type="ECO:0000313" key="1">
    <source>
        <dbReference type="EMBL" id="GMT20761.1"/>
    </source>
</evidence>
<name>A0AAV5VMC6_9BILA</name>
<protein>
    <submittedName>
        <fullName evidence="1">Uncharacterized protein</fullName>
    </submittedName>
</protein>
<gene>
    <name evidence="1" type="ORF">PFISCL1PPCAC_12058</name>
</gene>
<keyword evidence="2" id="KW-1185">Reference proteome</keyword>